<dbReference type="Pfam" id="PF00005">
    <property type="entry name" value="ABC_tran"/>
    <property type="match status" value="1"/>
</dbReference>
<dbReference type="InterPro" id="IPR039421">
    <property type="entry name" value="Type_1_exporter"/>
</dbReference>
<name>A0A7D4E1N0_9BURK</name>
<protein>
    <submittedName>
        <fullName evidence="11">Type I secretion system permease/ATPase</fullName>
    </submittedName>
</protein>
<evidence type="ECO:0000256" key="6">
    <source>
        <dbReference type="ARBA" id="ARBA00022989"/>
    </source>
</evidence>
<keyword evidence="12" id="KW-1185">Reference proteome</keyword>
<keyword evidence="4" id="KW-0547">Nucleotide-binding</keyword>
<evidence type="ECO:0000259" key="9">
    <source>
        <dbReference type="PROSITE" id="PS50893"/>
    </source>
</evidence>
<dbReference type="Proteomes" id="UP000500970">
    <property type="component" value="Chromosome"/>
</dbReference>
<keyword evidence="7 8" id="KW-0472">Membrane</keyword>
<feature type="domain" description="ABC transmembrane type-1" evidence="10">
    <location>
        <begin position="30"/>
        <end position="305"/>
    </location>
</feature>
<comment type="subcellular location">
    <subcellularLocation>
        <location evidence="1">Cell membrane</location>
        <topology evidence="1">Multi-pass membrane protein</topology>
    </subcellularLocation>
</comment>
<evidence type="ECO:0000256" key="8">
    <source>
        <dbReference type="SAM" id="Phobius"/>
    </source>
</evidence>
<organism evidence="11 12">
    <name type="scientific">Achromobacter pestifer</name>
    <dbReference type="NCBI Taxonomy" id="1353889"/>
    <lineage>
        <taxon>Bacteria</taxon>
        <taxon>Pseudomonadati</taxon>
        <taxon>Pseudomonadota</taxon>
        <taxon>Betaproteobacteria</taxon>
        <taxon>Burkholderiales</taxon>
        <taxon>Alcaligenaceae</taxon>
        <taxon>Achromobacter</taxon>
    </lineage>
</organism>
<dbReference type="InterPro" id="IPR036640">
    <property type="entry name" value="ABC1_TM_sf"/>
</dbReference>
<dbReference type="Gene3D" id="3.40.50.300">
    <property type="entry name" value="P-loop containing nucleotide triphosphate hydrolases"/>
    <property type="match status" value="1"/>
</dbReference>
<gene>
    <name evidence="11" type="ORF">FOC84_31270</name>
</gene>
<dbReference type="PANTHER" id="PTHR24221:SF248">
    <property type="entry name" value="ABC TRANSPORTER TRANSMEMBRANE REGION"/>
    <property type="match status" value="1"/>
</dbReference>
<feature type="transmembrane region" description="Helical" evidence="8">
    <location>
        <begin position="63"/>
        <end position="81"/>
    </location>
</feature>
<evidence type="ECO:0000256" key="7">
    <source>
        <dbReference type="ARBA" id="ARBA00023136"/>
    </source>
</evidence>
<dbReference type="InterPro" id="IPR010128">
    <property type="entry name" value="ATPase_T1SS_PrtD-like"/>
</dbReference>
<dbReference type="PROSITE" id="PS50893">
    <property type="entry name" value="ABC_TRANSPORTER_2"/>
    <property type="match status" value="1"/>
</dbReference>
<accession>A0A7D4E1N0</accession>
<dbReference type="NCBIfam" id="TIGR01842">
    <property type="entry name" value="type_I_sec_PrtD"/>
    <property type="match status" value="1"/>
</dbReference>
<dbReference type="InterPro" id="IPR027417">
    <property type="entry name" value="P-loop_NTPase"/>
</dbReference>
<dbReference type="Gene3D" id="1.20.1560.10">
    <property type="entry name" value="ABC transporter type 1, transmembrane domain"/>
    <property type="match status" value="1"/>
</dbReference>
<dbReference type="AlphaFoldDB" id="A0A7D4E1N0"/>
<evidence type="ECO:0000256" key="4">
    <source>
        <dbReference type="ARBA" id="ARBA00022741"/>
    </source>
</evidence>
<feature type="transmembrane region" description="Helical" evidence="8">
    <location>
        <begin position="21"/>
        <end position="43"/>
    </location>
</feature>
<feature type="transmembrane region" description="Helical" evidence="8">
    <location>
        <begin position="252"/>
        <end position="270"/>
    </location>
</feature>
<keyword evidence="5" id="KW-0067">ATP-binding</keyword>
<evidence type="ECO:0000313" key="12">
    <source>
        <dbReference type="Proteomes" id="UP000500970"/>
    </source>
</evidence>
<evidence type="ECO:0000313" key="11">
    <source>
        <dbReference type="EMBL" id="QKH39172.1"/>
    </source>
</evidence>
<dbReference type="Pfam" id="PF00664">
    <property type="entry name" value="ABC_membrane"/>
    <property type="match status" value="1"/>
</dbReference>
<evidence type="ECO:0000256" key="2">
    <source>
        <dbReference type="ARBA" id="ARBA00022475"/>
    </source>
</evidence>
<dbReference type="GO" id="GO:0140359">
    <property type="term" value="F:ABC-type transporter activity"/>
    <property type="evidence" value="ECO:0007669"/>
    <property type="project" value="InterPro"/>
</dbReference>
<dbReference type="InterPro" id="IPR017871">
    <property type="entry name" value="ABC_transporter-like_CS"/>
</dbReference>
<dbReference type="RefSeq" id="WP_173149203.1">
    <property type="nucleotide sequence ID" value="NZ_CP053985.1"/>
</dbReference>
<dbReference type="PROSITE" id="PS00211">
    <property type="entry name" value="ABC_TRANSPORTER_1"/>
    <property type="match status" value="1"/>
</dbReference>
<evidence type="ECO:0000259" key="10">
    <source>
        <dbReference type="PROSITE" id="PS50929"/>
    </source>
</evidence>
<keyword evidence="2" id="KW-1003">Cell membrane</keyword>
<feature type="transmembrane region" description="Helical" evidence="8">
    <location>
        <begin position="138"/>
        <end position="158"/>
    </location>
</feature>
<dbReference type="SMART" id="SM00382">
    <property type="entry name" value="AAA"/>
    <property type="match status" value="1"/>
</dbReference>
<dbReference type="EMBL" id="CP053985">
    <property type="protein sequence ID" value="QKH39172.1"/>
    <property type="molecule type" value="Genomic_DNA"/>
</dbReference>
<dbReference type="GO" id="GO:0005524">
    <property type="term" value="F:ATP binding"/>
    <property type="evidence" value="ECO:0007669"/>
    <property type="project" value="UniProtKB-KW"/>
</dbReference>
<dbReference type="KEGG" id="apes:FOC84_31270"/>
<evidence type="ECO:0000256" key="5">
    <source>
        <dbReference type="ARBA" id="ARBA00022840"/>
    </source>
</evidence>
<dbReference type="SUPFAM" id="SSF52540">
    <property type="entry name" value="P-loop containing nucleoside triphosphate hydrolases"/>
    <property type="match status" value="1"/>
</dbReference>
<keyword evidence="6 8" id="KW-1133">Transmembrane helix</keyword>
<dbReference type="InterPro" id="IPR003593">
    <property type="entry name" value="AAA+_ATPase"/>
</dbReference>
<dbReference type="InterPro" id="IPR003439">
    <property type="entry name" value="ABC_transporter-like_ATP-bd"/>
</dbReference>
<dbReference type="GO" id="GO:0030256">
    <property type="term" value="C:type I protein secretion system complex"/>
    <property type="evidence" value="ECO:0007669"/>
    <property type="project" value="InterPro"/>
</dbReference>
<dbReference type="GO" id="GO:0034040">
    <property type="term" value="F:ATPase-coupled lipid transmembrane transporter activity"/>
    <property type="evidence" value="ECO:0007669"/>
    <property type="project" value="TreeGrafter"/>
</dbReference>
<proteinExistence type="predicted"/>
<feature type="domain" description="ABC transporter" evidence="9">
    <location>
        <begin position="336"/>
        <end position="571"/>
    </location>
</feature>
<dbReference type="GO" id="GO:0030253">
    <property type="term" value="P:protein secretion by the type I secretion system"/>
    <property type="evidence" value="ECO:0007669"/>
    <property type="project" value="InterPro"/>
</dbReference>
<dbReference type="PROSITE" id="PS50929">
    <property type="entry name" value="ABC_TM1F"/>
    <property type="match status" value="1"/>
</dbReference>
<evidence type="ECO:0000256" key="1">
    <source>
        <dbReference type="ARBA" id="ARBA00004651"/>
    </source>
</evidence>
<dbReference type="GO" id="GO:0016887">
    <property type="term" value="F:ATP hydrolysis activity"/>
    <property type="evidence" value="ECO:0007669"/>
    <property type="project" value="InterPro"/>
</dbReference>
<keyword evidence="3 8" id="KW-0812">Transmembrane</keyword>
<feature type="transmembrane region" description="Helical" evidence="8">
    <location>
        <begin position="164"/>
        <end position="180"/>
    </location>
</feature>
<dbReference type="InterPro" id="IPR011527">
    <property type="entry name" value="ABC1_TM_dom"/>
</dbReference>
<dbReference type="PANTHER" id="PTHR24221">
    <property type="entry name" value="ATP-BINDING CASSETTE SUB-FAMILY B"/>
    <property type="match status" value="1"/>
</dbReference>
<dbReference type="GO" id="GO:0005886">
    <property type="term" value="C:plasma membrane"/>
    <property type="evidence" value="ECO:0007669"/>
    <property type="project" value="UniProtKB-SubCell"/>
</dbReference>
<reference evidence="11 12" key="1">
    <citation type="submission" date="2020-05" db="EMBL/GenBank/DDBJ databases">
        <title>FDA dAtabase for Regulatory Grade micrObial Sequences (FDA-ARGOS): Supporting development and validation of Infectious Disease Dx tests.</title>
        <authorList>
            <person name="Sproer C."/>
            <person name="Gronow S."/>
            <person name="Severitt S."/>
            <person name="Schroder I."/>
            <person name="Tallon L."/>
            <person name="Sadzewicz L."/>
            <person name="Zhao X."/>
            <person name="Vavikolanu K."/>
            <person name="Mehta A."/>
            <person name="Aluvathingal J."/>
            <person name="Nadendla S."/>
            <person name="Myers T."/>
            <person name="Yan Y."/>
            <person name="Sichtig H."/>
        </authorList>
    </citation>
    <scope>NUCLEOTIDE SEQUENCE [LARGE SCALE GENOMIC DNA]</scope>
    <source>
        <strain evidence="11 12">FDAARGOS_790</strain>
    </source>
</reference>
<evidence type="ECO:0000256" key="3">
    <source>
        <dbReference type="ARBA" id="ARBA00022692"/>
    </source>
</evidence>
<sequence length="572" mass="62512">MSMRQFQPDNGGGRELAQALLTYRSALVHAGVFSGVMAVVMLAPTVYMLQIYDRVLVSGNEETLWMLTIIVLMAYAIIGALEWARGMVVWSLGVEFDKKLGARVFDAAFAANLKTGRLNALQPLEDLQQLRQFATGPWLLALFDAPWSPVYVLLMFYFHSALGWFALGGVLVLLALGWLNERVSRSHLQKAGELMIASNREAHANLRNADVIAGMGMLVNLRRRWADRHQAYVREQSLAQVRMTRIQAWNKALRLTMQSLALGMCAWLVLRHEMTAGMMIAGSVLLSRALTPIDQIVGASRHWVHVKEARRRLSQLLDAFSPPAGGMDFSQPKGGVHVEQLLAALPDSTQLTLRGISFKLEPGETMAVVGSSGAGKSTLARCLVNAWQPLRGKVLLDGVPLNQWQPETLGALIGYLPQDVQLFAGTVGENIARFNVADESKVIAAAEMAGAHELILQLPEGYQTQLGENGKGLSGGQRQRVGLARALYGKPCLVVLDEPNANLDEMGAAMLTQAVARMKQTGITLILITHKSNILRQADKMLVLHAGAQVDFGSSAEVVARRQRAISSTSRQ</sequence>
<dbReference type="SUPFAM" id="SSF90123">
    <property type="entry name" value="ABC transporter transmembrane region"/>
    <property type="match status" value="1"/>
</dbReference>